<dbReference type="HAMAP" id="MF_00970">
    <property type="entry name" value="RNase_E"/>
    <property type="match status" value="1"/>
</dbReference>
<comment type="function">
    <text evidence="15">Endoribonuclease that plays a central role in RNA processing and decay. Required for the maturation of 5S and 16S rRNAs and the majority of tRNAs. Also involved in the degradation of most mRNAs.</text>
</comment>
<proteinExistence type="inferred from homology"/>
<organism evidence="18 19">
    <name type="scientific">Alkalicaulis satelles</name>
    <dbReference type="NCBI Taxonomy" id="2609175"/>
    <lineage>
        <taxon>Bacteria</taxon>
        <taxon>Pseudomonadati</taxon>
        <taxon>Pseudomonadota</taxon>
        <taxon>Alphaproteobacteria</taxon>
        <taxon>Maricaulales</taxon>
        <taxon>Maricaulaceae</taxon>
        <taxon>Alkalicaulis</taxon>
    </lineage>
</organism>
<dbReference type="GO" id="GO:0008033">
    <property type="term" value="P:tRNA processing"/>
    <property type="evidence" value="ECO:0007669"/>
    <property type="project" value="UniProtKB-UniRule"/>
</dbReference>
<feature type="compositionally biased region" description="Low complexity" evidence="16">
    <location>
        <begin position="685"/>
        <end position="702"/>
    </location>
</feature>
<evidence type="ECO:0000256" key="2">
    <source>
        <dbReference type="ARBA" id="ARBA00022475"/>
    </source>
</evidence>
<dbReference type="Gene3D" id="3.40.1260.20">
    <property type="entry name" value="Ribonuclease E, catalytic domain"/>
    <property type="match status" value="1"/>
</dbReference>
<dbReference type="EMBL" id="VWOJ01000001">
    <property type="protein sequence ID" value="KAA5804667.1"/>
    <property type="molecule type" value="Genomic_DNA"/>
</dbReference>
<evidence type="ECO:0000256" key="1">
    <source>
        <dbReference type="ARBA" id="ARBA00005663"/>
    </source>
</evidence>
<dbReference type="GO" id="GO:0005737">
    <property type="term" value="C:cytoplasm"/>
    <property type="evidence" value="ECO:0007669"/>
    <property type="project" value="UniProtKB-SubCell"/>
</dbReference>
<dbReference type="Proteomes" id="UP000325122">
    <property type="component" value="Unassembled WGS sequence"/>
</dbReference>
<evidence type="ECO:0000259" key="17">
    <source>
        <dbReference type="SMART" id="SM00316"/>
    </source>
</evidence>
<feature type="compositionally biased region" description="Basic residues" evidence="16">
    <location>
        <begin position="815"/>
        <end position="825"/>
    </location>
</feature>
<dbReference type="GO" id="GO:0009898">
    <property type="term" value="C:cytoplasmic side of plasma membrane"/>
    <property type="evidence" value="ECO:0007669"/>
    <property type="project" value="UniProtKB-UniRule"/>
</dbReference>
<dbReference type="InterPro" id="IPR019307">
    <property type="entry name" value="RNA-bd_AU-1/RNase_E/G"/>
</dbReference>
<dbReference type="InterPro" id="IPR004659">
    <property type="entry name" value="RNase_E/G"/>
</dbReference>
<comment type="cofactor">
    <cofactor evidence="15">
        <name>Mg(2+)</name>
        <dbReference type="ChEBI" id="CHEBI:18420"/>
    </cofactor>
    <text evidence="15">Binds 1 Mg(2+) ion per subunit.</text>
</comment>
<keyword evidence="6 15" id="KW-0819">tRNA processing</keyword>
<evidence type="ECO:0000313" key="19">
    <source>
        <dbReference type="Proteomes" id="UP000325122"/>
    </source>
</evidence>
<reference evidence="18 19" key="1">
    <citation type="submission" date="2019-09" db="EMBL/GenBank/DDBJ databases">
        <authorList>
            <person name="Kevbrin V."/>
            <person name="Grouzdev D.S."/>
        </authorList>
    </citation>
    <scope>NUCLEOTIDE SEQUENCE [LARGE SCALE GENOMIC DNA]</scope>
    <source>
        <strain evidence="18 19">G-192</strain>
    </source>
</reference>
<evidence type="ECO:0000256" key="9">
    <source>
        <dbReference type="ARBA" id="ARBA00022730"/>
    </source>
</evidence>
<evidence type="ECO:0000313" key="18">
    <source>
        <dbReference type="EMBL" id="KAA5804667.1"/>
    </source>
</evidence>
<comment type="caution">
    <text evidence="18">The sequence shown here is derived from an EMBL/GenBank/DDBJ whole genome shotgun (WGS) entry which is preliminary data.</text>
</comment>
<feature type="compositionally biased region" description="Basic and acidic residues" evidence="16">
    <location>
        <begin position="794"/>
        <end position="814"/>
    </location>
</feature>
<dbReference type="GO" id="GO:0008270">
    <property type="term" value="F:zinc ion binding"/>
    <property type="evidence" value="ECO:0007669"/>
    <property type="project" value="UniProtKB-UniRule"/>
</dbReference>
<feature type="region of interest" description="Disordered" evidence="16">
    <location>
        <begin position="564"/>
        <end position="873"/>
    </location>
</feature>
<evidence type="ECO:0000256" key="5">
    <source>
        <dbReference type="ARBA" id="ARBA00022552"/>
    </source>
</evidence>
<comment type="similarity">
    <text evidence="1">Belongs to the RNase E/G family. RNase G subfamily.</text>
</comment>
<keyword evidence="12 15" id="KW-0460">Magnesium</keyword>
<evidence type="ECO:0000256" key="16">
    <source>
        <dbReference type="SAM" id="MobiDB-lite"/>
    </source>
</evidence>
<keyword evidence="8 15" id="KW-0479">Metal-binding</keyword>
<dbReference type="EC" id="3.1.26.12" evidence="15"/>
<dbReference type="InterPro" id="IPR012340">
    <property type="entry name" value="NA-bd_OB-fold"/>
</dbReference>
<dbReference type="CDD" id="cd04453">
    <property type="entry name" value="S1_RNase_E"/>
    <property type="match status" value="1"/>
</dbReference>
<feature type="binding site" evidence="15">
    <location>
        <position position="450"/>
    </location>
    <ligand>
        <name>Zn(2+)</name>
        <dbReference type="ChEBI" id="CHEBI:29105"/>
        <note>ligand shared between dimeric partners</note>
    </ligand>
</feature>
<dbReference type="AlphaFoldDB" id="A0A5M6ZLW0"/>
<protein>
    <recommendedName>
        <fullName evidence="15">Ribonuclease E</fullName>
        <shortName evidence="15">RNase E</shortName>
        <ecNumber evidence="15">3.1.26.12</ecNumber>
    </recommendedName>
</protein>
<evidence type="ECO:0000256" key="7">
    <source>
        <dbReference type="ARBA" id="ARBA00022722"/>
    </source>
</evidence>
<feature type="region of interest" description="Required for zinc-mediated homotetramerization and catalytic activity" evidence="15">
    <location>
        <begin position="450"/>
        <end position="453"/>
    </location>
</feature>
<dbReference type="InterPro" id="IPR003029">
    <property type="entry name" value="S1_domain"/>
</dbReference>
<evidence type="ECO:0000256" key="3">
    <source>
        <dbReference type="ARBA" id="ARBA00022490"/>
    </source>
</evidence>
<comment type="subunit">
    <text evidence="15">Homotetramer formed by a dimer of dimers.</text>
</comment>
<feature type="compositionally biased region" description="Basic and acidic residues" evidence="16">
    <location>
        <begin position="773"/>
        <end position="784"/>
    </location>
</feature>
<feature type="domain" description="S1 motif" evidence="17">
    <location>
        <begin position="38"/>
        <end position="165"/>
    </location>
</feature>
<comment type="catalytic activity">
    <reaction evidence="15">
        <text>Endonucleolytic cleavage of single-stranded RNA in A- and U-rich regions.</text>
        <dbReference type="EC" id="3.1.26.12"/>
    </reaction>
</comment>
<keyword evidence="5 15" id="KW-0698">rRNA processing</keyword>
<evidence type="ECO:0000256" key="4">
    <source>
        <dbReference type="ARBA" id="ARBA00022519"/>
    </source>
</evidence>
<gene>
    <name evidence="15" type="primary">rne</name>
    <name evidence="18" type="ORF">F1654_01290</name>
</gene>
<dbReference type="GO" id="GO:0000287">
    <property type="term" value="F:magnesium ion binding"/>
    <property type="evidence" value="ECO:0007669"/>
    <property type="project" value="UniProtKB-UniRule"/>
</dbReference>
<dbReference type="GO" id="GO:0006364">
    <property type="term" value="P:rRNA processing"/>
    <property type="evidence" value="ECO:0007669"/>
    <property type="project" value="UniProtKB-UniRule"/>
</dbReference>
<keyword evidence="11 15" id="KW-0378">Hydrolase</keyword>
<dbReference type="GO" id="GO:0000049">
    <property type="term" value="F:tRNA binding"/>
    <property type="evidence" value="ECO:0007669"/>
    <property type="project" value="UniProtKB-KW"/>
</dbReference>
<feature type="compositionally biased region" description="Low complexity" evidence="16">
    <location>
        <begin position="826"/>
        <end position="847"/>
    </location>
</feature>
<keyword evidence="15" id="KW-0820">tRNA-binding</keyword>
<dbReference type="Gene3D" id="2.40.50.140">
    <property type="entry name" value="Nucleic acid-binding proteins"/>
    <property type="match status" value="1"/>
</dbReference>
<comment type="subcellular location">
    <subcellularLocation>
        <location evidence="15">Cytoplasm</location>
    </subcellularLocation>
    <subcellularLocation>
        <location evidence="15">Cell inner membrane</location>
        <topology evidence="15">Peripheral membrane protein</topology>
        <orientation evidence="15">Cytoplasmic side</orientation>
    </subcellularLocation>
</comment>
<feature type="compositionally biased region" description="Low complexity" evidence="16">
    <location>
        <begin position="742"/>
        <end position="761"/>
    </location>
</feature>
<keyword evidence="19" id="KW-1185">Reference proteome</keyword>
<evidence type="ECO:0000256" key="15">
    <source>
        <dbReference type="HAMAP-Rule" id="MF_00970"/>
    </source>
</evidence>
<feature type="compositionally biased region" description="Basic residues" evidence="16">
    <location>
        <begin position="610"/>
        <end position="626"/>
    </location>
</feature>
<dbReference type="PANTHER" id="PTHR30001">
    <property type="entry name" value="RIBONUCLEASE"/>
    <property type="match status" value="1"/>
</dbReference>
<keyword evidence="4 15" id="KW-0997">Cell inner membrane</keyword>
<dbReference type="GO" id="GO:0006402">
    <property type="term" value="P:mRNA catabolic process"/>
    <property type="evidence" value="ECO:0007669"/>
    <property type="project" value="UniProtKB-UniRule"/>
</dbReference>
<dbReference type="SUPFAM" id="SSF50249">
    <property type="entry name" value="Nucleic acid-binding proteins"/>
    <property type="match status" value="1"/>
</dbReference>
<keyword evidence="13 15" id="KW-0694">RNA-binding</keyword>
<comment type="similarity">
    <text evidence="15">Belongs to the RNase E/G family. RNase E subfamily.</text>
</comment>
<keyword evidence="14 15" id="KW-0472">Membrane</keyword>
<keyword evidence="7 15" id="KW-0540">Nuclease</keyword>
<sequence>MSRKMLIDAAHPEETRVVVVENNRVEEFDYESAARKPIRGNIYLAKVTRVEPSLQAAFVEYGGNKHGFLAFNEIHPDYYQIPHADREALRAQEAELTASMGEDAGGDEDADPVQDEDDLIDEASRRRRNFMRKYKIQEVIKRRQVLLVQVAKEERGNKGAALTTYLSLAGRYCVLMPNTARGGGISRKITNAPDRKRLKSAVSELSVPGGMGLIIRTAGASRTKTEIKRDYEYLIRLWENIRETTLKSMAPSLIYEEGNLVKRTIRDLYDKDIDEVLVEGEEAYKEAKAFMRMLMPSHAKKVQHYKDDAPLFLRHQVESQLEAIHSPTAQLKSGGYIVINPTEALVAIDVNSGKSTKERGIEQTATRTNLEAAEEAARQMRLRDLAGLVVIDFIDMDESKNVRAVEKKMKDALKRDRARLQVGRISQFGLMELSRQRRRTSLVEGSTGVCPHCEGTGYIRSIESSALVALRTLEEEGVRGRSAHVRINCPTEVALYLLNEKRDHLNAIEQRYALRVTVKADDGLNRPACTLERLEAAREGARPAVRPAAASQIDEAAEAALDAAAEAAAAADEAAESRQDQDVEEAPAAKPRRAEPAERAEAEGDDEGGRKRRRRGRRGGRNRRRRDGADGPDATQDADNAPGQDGEDSGVLNVVEPTGGDAFDSGEAPPRRERPARRRRRGSGDAPETGAAADSAAAPADAAEAEIESLADEAPAPKTRRRRRKAAPAEAAESAQSDVKADAAPEAGADAPAAEAEAAPAKPKRRTRAKSAAADKADKAETPAKPRAKAKAKAKPEPEAGTEAKPEAGDETASKPRRTRARPKAKPAAETASSDAPETSEPASPAPEKAEPAADEPRRTGWWQRSSKILGLK</sequence>
<accession>A0A5M6ZLW0</accession>
<feature type="compositionally biased region" description="Basic and acidic residues" evidence="16">
    <location>
        <begin position="592"/>
        <end position="602"/>
    </location>
</feature>
<feature type="binding site" evidence="15">
    <location>
        <position position="392"/>
    </location>
    <ligand>
        <name>Mg(2+)</name>
        <dbReference type="ChEBI" id="CHEBI:18420"/>
        <note>catalytic</note>
    </ligand>
</feature>
<dbReference type="Pfam" id="PF10150">
    <property type="entry name" value="RNase_E_G"/>
    <property type="match status" value="1"/>
</dbReference>
<keyword evidence="3 15" id="KW-0963">Cytoplasm</keyword>
<evidence type="ECO:0000256" key="10">
    <source>
        <dbReference type="ARBA" id="ARBA00022759"/>
    </source>
</evidence>
<evidence type="ECO:0000256" key="8">
    <source>
        <dbReference type="ARBA" id="ARBA00022723"/>
    </source>
</evidence>
<feature type="binding site" evidence="15">
    <location>
        <position position="453"/>
    </location>
    <ligand>
        <name>Zn(2+)</name>
        <dbReference type="ChEBI" id="CHEBI:29105"/>
        <note>ligand shared between dimeric partners</note>
    </ligand>
</feature>
<feature type="compositionally biased region" description="Basic and acidic residues" evidence="16">
    <location>
        <begin position="848"/>
        <end position="859"/>
    </location>
</feature>
<keyword evidence="15" id="KW-0862">Zinc</keyword>
<evidence type="ECO:0000256" key="12">
    <source>
        <dbReference type="ARBA" id="ARBA00022842"/>
    </source>
</evidence>
<keyword evidence="9 15" id="KW-0699">rRNA-binding</keyword>
<feature type="binding site" evidence="15">
    <location>
        <position position="349"/>
    </location>
    <ligand>
        <name>Mg(2+)</name>
        <dbReference type="ChEBI" id="CHEBI:18420"/>
        <note>catalytic</note>
    </ligand>
</feature>
<evidence type="ECO:0000256" key="11">
    <source>
        <dbReference type="ARBA" id="ARBA00022801"/>
    </source>
</evidence>
<dbReference type="InterPro" id="IPR048583">
    <property type="entry name" value="RNase_E_G_thioredoxin-like"/>
</dbReference>
<name>A0A5M6ZLW0_9PROT</name>
<keyword evidence="2 15" id="KW-1003">Cell membrane</keyword>
<dbReference type="GO" id="GO:0019843">
    <property type="term" value="F:rRNA binding"/>
    <property type="evidence" value="ECO:0007669"/>
    <property type="project" value="UniProtKB-KW"/>
</dbReference>
<dbReference type="RefSeq" id="WP_150021698.1">
    <property type="nucleotide sequence ID" value="NZ_VWOJ01000001.1"/>
</dbReference>
<evidence type="ECO:0000256" key="14">
    <source>
        <dbReference type="ARBA" id="ARBA00023136"/>
    </source>
</evidence>
<comment type="cofactor">
    <cofactor evidence="15">
        <name>Zn(2+)</name>
        <dbReference type="ChEBI" id="CHEBI:29105"/>
    </cofactor>
    <text evidence="15">Binds 2 Zn(2+) ions per homotetramer.</text>
</comment>
<dbReference type="Pfam" id="PF20833">
    <property type="entry name" value="RNase_E_G_Thio"/>
    <property type="match status" value="1"/>
</dbReference>
<dbReference type="NCBIfam" id="TIGR00757">
    <property type="entry name" value="RNaseEG"/>
    <property type="match status" value="1"/>
</dbReference>
<keyword evidence="10 15" id="KW-0255">Endonuclease</keyword>
<evidence type="ECO:0000256" key="13">
    <source>
        <dbReference type="ARBA" id="ARBA00022884"/>
    </source>
</evidence>
<dbReference type="SMART" id="SM00316">
    <property type="entry name" value="S1"/>
    <property type="match status" value="1"/>
</dbReference>
<dbReference type="PANTHER" id="PTHR30001:SF1">
    <property type="entry name" value="RIBONUCLEASE E_G-LIKE PROTEIN, CHLOROPLASTIC"/>
    <property type="match status" value="1"/>
</dbReference>
<dbReference type="InterPro" id="IPR028878">
    <property type="entry name" value="RNase_E"/>
</dbReference>
<evidence type="ECO:0000256" key="6">
    <source>
        <dbReference type="ARBA" id="ARBA00022694"/>
    </source>
</evidence>
<dbReference type="GO" id="GO:0008995">
    <property type="term" value="F:ribonuclease E activity"/>
    <property type="evidence" value="ECO:0007669"/>
    <property type="project" value="UniProtKB-EC"/>
</dbReference>